<organism evidence="8 9">
    <name type="scientific">Haematococcus lacustris</name>
    <name type="common">Green alga</name>
    <name type="synonym">Haematococcus pluvialis</name>
    <dbReference type="NCBI Taxonomy" id="44745"/>
    <lineage>
        <taxon>Eukaryota</taxon>
        <taxon>Viridiplantae</taxon>
        <taxon>Chlorophyta</taxon>
        <taxon>core chlorophytes</taxon>
        <taxon>Chlorophyceae</taxon>
        <taxon>CS clade</taxon>
        <taxon>Chlamydomonadales</taxon>
        <taxon>Haematococcaceae</taxon>
        <taxon>Haematococcus</taxon>
    </lineage>
</organism>
<dbReference type="SUPFAM" id="SSF89009">
    <property type="entry name" value="GAT-like domain"/>
    <property type="match status" value="1"/>
</dbReference>
<reference evidence="8 9" key="1">
    <citation type="submission" date="2020-02" db="EMBL/GenBank/DDBJ databases">
        <title>Draft genome sequence of Haematococcus lacustris strain NIES-144.</title>
        <authorList>
            <person name="Morimoto D."/>
            <person name="Nakagawa S."/>
            <person name="Yoshida T."/>
            <person name="Sawayama S."/>
        </authorList>
    </citation>
    <scope>NUCLEOTIDE SEQUENCE [LARGE SCALE GENOMIC DNA]</scope>
    <source>
        <strain evidence="8 9">NIES-144</strain>
    </source>
</reference>
<dbReference type="CDD" id="cd03564">
    <property type="entry name" value="ANTH_N"/>
    <property type="match status" value="1"/>
</dbReference>
<dbReference type="PANTHER" id="PTHR22951:SF5">
    <property type="entry name" value="PHOSPHATIDYLINOSITOL-BINDING CLATHRIN ASSEMBLY PROTEIN LAP"/>
    <property type="match status" value="1"/>
</dbReference>
<evidence type="ECO:0000259" key="7">
    <source>
        <dbReference type="PROSITE" id="PS50942"/>
    </source>
</evidence>
<dbReference type="GO" id="GO:0048268">
    <property type="term" value="P:clathrin coat assembly"/>
    <property type="evidence" value="ECO:0007669"/>
    <property type="project" value="InterPro"/>
</dbReference>
<dbReference type="GO" id="GO:0005546">
    <property type="term" value="F:phosphatidylinositol-4,5-bisphosphate binding"/>
    <property type="evidence" value="ECO:0007669"/>
    <property type="project" value="TreeGrafter"/>
</dbReference>
<name>A0A699ZQJ7_HAELA</name>
<gene>
    <name evidence="8" type="ORF">HaLaN_22993</name>
</gene>
<feature type="domain" description="ENTH" evidence="7">
    <location>
        <begin position="60"/>
        <end position="200"/>
    </location>
</feature>
<evidence type="ECO:0000256" key="5">
    <source>
        <dbReference type="ARBA" id="ARBA00023176"/>
    </source>
</evidence>
<dbReference type="SMART" id="SM00273">
    <property type="entry name" value="ENTH"/>
    <property type="match status" value="1"/>
</dbReference>
<evidence type="ECO:0000256" key="3">
    <source>
        <dbReference type="ARBA" id="ARBA00022583"/>
    </source>
</evidence>
<dbReference type="Gene3D" id="1.25.40.90">
    <property type="match status" value="1"/>
</dbReference>
<keyword evidence="6" id="KW-0968">Cytoplasmic vesicle</keyword>
<keyword evidence="4" id="KW-0472">Membrane</keyword>
<dbReference type="GO" id="GO:0072583">
    <property type="term" value="P:clathrin-dependent endocytosis"/>
    <property type="evidence" value="ECO:0007669"/>
    <property type="project" value="InterPro"/>
</dbReference>
<dbReference type="EMBL" id="BLLF01002715">
    <property type="protein sequence ID" value="GFH25087.1"/>
    <property type="molecule type" value="Genomic_DNA"/>
</dbReference>
<dbReference type="GO" id="GO:0005545">
    <property type="term" value="F:1-phosphatidylinositol binding"/>
    <property type="evidence" value="ECO:0007669"/>
    <property type="project" value="InterPro"/>
</dbReference>
<evidence type="ECO:0000313" key="8">
    <source>
        <dbReference type="EMBL" id="GFH25087.1"/>
    </source>
</evidence>
<dbReference type="Gene3D" id="1.20.58.150">
    <property type="entry name" value="ANTH domain"/>
    <property type="match status" value="1"/>
</dbReference>
<dbReference type="Proteomes" id="UP000485058">
    <property type="component" value="Unassembled WGS sequence"/>
</dbReference>
<evidence type="ECO:0000256" key="2">
    <source>
        <dbReference type="ARBA" id="ARBA00004600"/>
    </source>
</evidence>
<keyword evidence="5" id="KW-0168">Coated pit</keyword>
<dbReference type="GO" id="GO:0032050">
    <property type="term" value="F:clathrin heavy chain binding"/>
    <property type="evidence" value="ECO:0007669"/>
    <property type="project" value="TreeGrafter"/>
</dbReference>
<dbReference type="InterPro" id="IPR045192">
    <property type="entry name" value="AP180-like"/>
</dbReference>
<evidence type="ECO:0000256" key="4">
    <source>
        <dbReference type="ARBA" id="ARBA00023136"/>
    </source>
</evidence>
<keyword evidence="9" id="KW-1185">Reference proteome</keyword>
<dbReference type="SUPFAM" id="SSF48464">
    <property type="entry name" value="ENTH/VHS domain"/>
    <property type="match status" value="1"/>
</dbReference>
<evidence type="ECO:0000256" key="1">
    <source>
        <dbReference type="ARBA" id="ARBA00004132"/>
    </source>
</evidence>
<dbReference type="PROSITE" id="PS50942">
    <property type="entry name" value="ENTH"/>
    <property type="match status" value="1"/>
</dbReference>
<dbReference type="GO" id="GO:0006900">
    <property type="term" value="P:vesicle budding from membrane"/>
    <property type="evidence" value="ECO:0007669"/>
    <property type="project" value="TreeGrafter"/>
</dbReference>
<evidence type="ECO:0000256" key="6">
    <source>
        <dbReference type="ARBA" id="ARBA00023329"/>
    </source>
</evidence>
<sequence>MTLKLAQWPRQSKIDRKSDARRIGAAAIRKELRPPCRGRCWCRAELTCAQDKVDVGITKLRSDEGVDLDVAVVKATLQDEVAPKDKHVRTLKVACSGSAPRQQVSYVIHGLAKRLEEKSGWLVTLKTLIVFHRLMREVDPSFQDEIIRYQERTGAHRMLRLDSFADHTTRDTWDYSAWIRVYSARGDSSSKLKSCGASELLDKLPQIQKLLSRLIACVPEGAAQHNDIVLQSCAMVMREVRATYRCVCEGVINLADKYFEMERPEALRGLDLENSLLNDRLNAFFSNINHVPTLRGVVQMPSLQ</sequence>
<comment type="caution">
    <text evidence="8">The sequence shown here is derived from an EMBL/GenBank/DDBJ whole genome shotgun (WGS) entry which is preliminary data.</text>
</comment>
<dbReference type="GO" id="GO:0000149">
    <property type="term" value="F:SNARE binding"/>
    <property type="evidence" value="ECO:0007669"/>
    <property type="project" value="TreeGrafter"/>
</dbReference>
<evidence type="ECO:0000313" key="9">
    <source>
        <dbReference type="Proteomes" id="UP000485058"/>
    </source>
</evidence>
<dbReference type="InterPro" id="IPR048050">
    <property type="entry name" value="ANTH_N_plant"/>
</dbReference>
<feature type="non-terminal residue" evidence="8">
    <location>
        <position position="1"/>
    </location>
</feature>
<proteinExistence type="predicted"/>
<comment type="subcellular location">
    <subcellularLocation>
        <location evidence="1">Cytoplasmic vesicle</location>
        <location evidence="1">Clathrin-coated vesicle</location>
    </subcellularLocation>
    <subcellularLocation>
        <location evidence="2">Membrane</location>
        <location evidence="2">Clathrin-coated pit</location>
    </subcellularLocation>
</comment>
<dbReference type="GO" id="GO:0005905">
    <property type="term" value="C:clathrin-coated pit"/>
    <property type="evidence" value="ECO:0007669"/>
    <property type="project" value="UniProtKB-SubCell"/>
</dbReference>
<dbReference type="AlphaFoldDB" id="A0A699ZQJ7"/>
<dbReference type="InterPro" id="IPR014712">
    <property type="entry name" value="ANTH_dom_sf"/>
</dbReference>
<dbReference type="PANTHER" id="PTHR22951">
    <property type="entry name" value="CLATHRIN ASSEMBLY PROTEIN"/>
    <property type="match status" value="1"/>
</dbReference>
<keyword evidence="3" id="KW-0254">Endocytosis</keyword>
<feature type="non-terminal residue" evidence="8">
    <location>
        <position position="304"/>
    </location>
</feature>
<dbReference type="GO" id="GO:0030136">
    <property type="term" value="C:clathrin-coated vesicle"/>
    <property type="evidence" value="ECO:0007669"/>
    <property type="project" value="UniProtKB-SubCell"/>
</dbReference>
<dbReference type="InterPro" id="IPR008942">
    <property type="entry name" value="ENTH_VHS"/>
</dbReference>
<accession>A0A699ZQJ7</accession>
<dbReference type="InterPro" id="IPR013809">
    <property type="entry name" value="ENTH"/>
</dbReference>
<protein>
    <submittedName>
        <fullName evidence="8">Clathrin assembly factor-like protein</fullName>
    </submittedName>
</protein>
<dbReference type="Pfam" id="PF07651">
    <property type="entry name" value="ANTH"/>
    <property type="match status" value="2"/>
</dbReference>
<dbReference type="InterPro" id="IPR011417">
    <property type="entry name" value="ANTH_dom"/>
</dbReference>